<gene>
    <name evidence="1" type="ORF">BV25DRAFT_677621</name>
</gene>
<evidence type="ECO:0000313" key="2">
    <source>
        <dbReference type="Proteomes" id="UP000814140"/>
    </source>
</evidence>
<reference evidence="1" key="2">
    <citation type="journal article" date="2022" name="New Phytol.">
        <title>Evolutionary transition to the ectomycorrhizal habit in the genomes of a hyperdiverse lineage of mushroom-forming fungi.</title>
        <authorList>
            <person name="Looney B."/>
            <person name="Miyauchi S."/>
            <person name="Morin E."/>
            <person name="Drula E."/>
            <person name="Courty P.E."/>
            <person name="Kohler A."/>
            <person name="Kuo A."/>
            <person name="LaButti K."/>
            <person name="Pangilinan J."/>
            <person name="Lipzen A."/>
            <person name="Riley R."/>
            <person name="Andreopoulos W."/>
            <person name="He G."/>
            <person name="Johnson J."/>
            <person name="Nolan M."/>
            <person name="Tritt A."/>
            <person name="Barry K.W."/>
            <person name="Grigoriev I.V."/>
            <person name="Nagy L.G."/>
            <person name="Hibbett D."/>
            <person name="Henrissat B."/>
            <person name="Matheny P.B."/>
            <person name="Labbe J."/>
            <person name="Martin F.M."/>
        </authorList>
    </citation>
    <scope>NUCLEOTIDE SEQUENCE</scope>
    <source>
        <strain evidence="1">HHB10654</strain>
    </source>
</reference>
<accession>A0ACB8T2Y2</accession>
<protein>
    <submittedName>
        <fullName evidence="1">Uncharacterized protein</fullName>
    </submittedName>
</protein>
<dbReference type="EMBL" id="MU277208">
    <property type="protein sequence ID" value="KAI0062361.1"/>
    <property type="molecule type" value="Genomic_DNA"/>
</dbReference>
<organism evidence="1 2">
    <name type="scientific">Artomyces pyxidatus</name>
    <dbReference type="NCBI Taxonomy" id="48021"/>
    <lineage>
        <taxon>Eukaryota</taxon>
        <taxon>Fungi</taxon>
        <taxon>Dikarya</taxon>
        <taxon>Basidiomycota</taxon>
        <taxon>Agaricomycotina</taxon>
        <taxon>Agaricomycetes</taxon>
        <taxon>Russulales</taxon>
        <taxon>Auriscalpiaceae</taxon>
        <taxon>Artomyces</taxon>
    </lineage>
</organism>
<sequence length="254" mass="27641">MSSPVRKLPPRPIINQRSASLHYQEPSSSGSSSPTSLNGPPHPASEGHNPETHTLRSSASLPNYASLAVKFAPLPTIEPRKRKSNVQLGVAARSRMIQQRRASNTARSRSHPPPAPLWTDLDEEAVGDGVRREVDDDDPFEVFGTWMVGKGKHLWRRVAQKKSGEKGADETSAGEKEVDQKSSEVADAARRTLQPERAESIVNERQPTVLLAADSEGRVWEEGVGESVRLQLLQIGPDTQVNVALASSPKTISV</sequence>
<comment type="caution">
    <text evidence="1">The sequence shown here is derived from an EMBL/GenBank/DDBJ whole genome shotgun (WGS) entry which is preliminary data.</text>
</comment>
<proteinExistence type="predicted"/>
<dbReference type="Proteomes" id="UP000814140">
    <property type="component" value="Unassembled WGS sequence"/>
</dbReference>
<evidence type="ECO:0000313" key="1">
    <source>
        <dbReference type="EMBL" id="KAI0062361.1"/>
    </source>
</evidence>
<name>A0ACB8T2Y2_9AGAM</name>
<reference evidence="1" key="1">
    <citation type="submission" date="2021-03" db="EMBL/GenBank/DDBJ databases">
        <authorList>
            <consortium name="DOE Joint Genome Institute"/>
            <person name="Ahrendt S."/>
            <person name="Looney B.P."/>
            <person name="Miyauchi S."/>
            <person name="Morin E."/>
            <person name="Drula E."/>
            <person name="Courty P.E."/>
            <person name="Chicoki N."/>
            <person name="Fauchery L."/>
            <person name="Kohler A."/>
            <person name="Kuo A."/>
            <person name="Labutti K."/>
            <person name="Pangilinan J."/>
            <person name="Lipzen A."/>
            <person name="Riley R."/>
            <person name="Andreopoulos W."/>
            <person name="He G."/>
            <person name="Johnson J."/>
            <person name="Barry K.W."/>
            <person name="Grigoriev I.V."/>
            <person name="Nagy L."/>
            <person name="Hibbett D."/>
            <person name="Henrissat B."/>
            <person name="Matheny P.B."/>
            <person name="Labbe J."/>
            <person name="Martin F."/>
        </authorList>
    </citation>
    <scope>NUCLEOTIDE SEQUENCE</scope>
    <source>
        <strain evidence="1">HHB10654</strain>
    </source>
</reference>
<keyword evidence="2" id="KW-1185">Reference proteome</keyword>